<protein>
    <submittedName>
        <fullName evidence="1">Uncharacterized protein</fullName>
    </submittedName>
</protein>
<accession>A0A8S5MCI3</accession>
<proteinExistence type="predicted"/>
<dbReference type="EMBL" id="BK014875">
    <property type="protein sequence ID" value="DAD79940.1"/>
    <property type="molecule type" value="Genomic_DNA"/>
</dbReference>
<name>A0A8S5MCI3_9CAUD</name>
<evidence type="ECO:0000313" key="1">
    <source>
        <dbReference type="EMBL" id="DAD79940.1"/>
    </source>
</evidence>
<organism evidence="1">
    <name type="scientific">Siphoviridae sp. ctDyb2</name>
    <dbReference type="NCBI Taxonomy" id="2826201"/>
    <lineage>
        <taxon>Viruses</taxon>
        <taxon>Duplodnaviria</taxon>
        <taxon>Heunggongvirae</taxon>
        <taxon>Uroviricota</taxon>
        <taxon>Caudoviricetes</taxon>
    </lineage>
</organism>
<reference evidence="1" key="1">
    <citation type="journal article" date="2021" name="Proc. Natl. Acad. Sci. U.S.A.">
        <title>A Catalog of Tens of Thousands of Viruses from Human Metagenomes Reveals Hidden Associations with Chronic Diseases.</title>
        <authorList>
            <person name="Tisza M.J."/>
            <person name="Buck C.B."/>
        </authorList>
    </citation>
    <scope>NUCLEOTIDE SEQUENCE</scope>
    <source>
        <strain evidence="1">CtDyb2</strain>
    </source>
</reference>
<sequence>MTKNRLIDAVLNSDGPQPLKDVALNCAEGLPYGLRENVHQDVLVHEFTTELQEALAYEKGFTTAEYLQYIEALTGALKA</sequence>